<feature type="domain" description="Bowman-Birk serine protease inhibitors family" evidence="8">
    <location>
        <begin position="49"/>
        <end position="102"/>
    </location>
</feature>
<dbReference type="Gramene" id="rna41474">
    <property type="protein sequence ID" value="RHN46937.1"/>
    <property type="gene ID" value="gene41474"/>
</dbReference>
<dbReference type="CDD" id="cd00023">
    <property type="entry name" value="BBI"/>
    <property type="match status" value="1"/>
</dbReference>
<evidence type="ECO:0000313" key="12">
    <source>
        <dbReference type="Proteomes" id="UP000002051"/>
    </source>
</evidence>
<dbReference type="PANTHER" id="PTHR33479:SF18">
    <property type="entry name" value="INHIBITOR, PUTATIVE-RELATED"/>
    <property type="match status" value="1"/>
</dbReference>
<dbReference type="InterPro" id="IPR000877">
    <property type="entry name" value="Prot_inh_BBI"/>
</dbReference>
<dbReference type="Gene3D" id="2.10.69.10">
    <property type="entry name" value="Cysteine Protease (Bromelain) Inhibitor, subunit H"/>
    <property type="match status" value="1"/>
</dbReference>
<keyword evidence="3 6" id="KW-0722">Serine protease inhibitor</keyword>
<accession>G7L4L4</accession>
<dbReference type="HOGENOM" id="CLU_156136_0_0_1"/>
<evidence type="ECO:0000259" key="8">
    <source>
        <dbReference type="SMART" id="SM00269"/>
    </source>
</evidence>
<evidence type="ECO:0000256" key="4">
    <source>
        <dbReference type="ARBA" id="ARBA00023157"/>
    </source>
</evidence>
<dbReference type="EMBL" id="CM001223">
    <property type="protein sequence ID" value="AES80162.1"/>
    <property type="molecule type" value="Genomic_DNA"/>
</dbReference>
<evidence type="ECO:0000256" key="1">
    <source>
        <dbReference type="ARBA" id="ARBA00008506"/>
    </source>
</evidence>
<keyword evidence="2 6" id="KW-0646">Protease inhibitor</keyword>
<reference evidence="9 12" key="2">
    <citation type="journal article" date="2014" name="BMC Genomics">
        <title>An improved genome release (version Mt4.0) for the model legume Medicago truncatula.</title>
        <authorList>
            <person name="Tang H."/>
            <person name="Krishnakumar V."/>
            <person name="Bidwell S."/>
            <person name="Rosen B."/>
            <person name="Chan A."/>
            <person name="Zhou S."/>
            <person name="Gentzbittel L."/>
            <person name="Childs K.L."/>
            <person name="Yandell M."/>
            <person name="Gundlach H."/>
            <person name="Mayer K.F."/>
            <person name="Schwartz D.C."/>
            <person name="Town C.D."/>
        </authorList>
    </citation>
    <scope>GENOME REANNOTATION</scope>
    <source>
        <strain evidence="11 12">cv. Jemalong A17</strain>
    </source>
</reference>
<name>G7L4L4_MEDTR</name>
<evidence type="ECO:0000256" key="5">
    <source>
        <dbReference type="PIRSR" id="PIRSR600877-51"/>
    </source>
</evidence>
<feature type="chain" id="PRO_5014574021" evidence="7">
    <location>
        <begin position="19"/>
        <end position="103"/>
    </location>
</feature>
<feature type="disulfide bond" evidence="5">
    <location>
        <begin position="50"/>
        <end position="65"/>
    </location>
</feature>
<proteinExistence type="inferred from homology"/>
<feature type="disulfide bond" evidence="5">
    <location>
        <begin position="49"/>
        <end position="102"/>
    </location>
</feature>
<feature type="disulfide bond" evidence="5">
    <location>
        <begin position="72"/>
        <end position="79"/>
    </location>
</feature>
<evidence type="ECO:0000256" key="7">
    <source>
        <dbReference type="SAM" id="SignalP"/>
    </source>
</evidence>
<evidence type="ECO:0000313" key="13">
    <source>
        <dbReference type="Proteomes" id="UP000265566"/>
    </source>
</evidence>
<evidence type="ECO:0000256" key="2">
    <source>
        <dbReference type="ARBA" id="ARBA00022690"/>
    </source>
</evidence>
<dbReference type="SUPFAM" id="SSF57247">
    <property type="entry name" value="Bowman-Birk inhibitor, BBI"/>
    <property type="match status" value="1"/>
</dbReference>
<reference evidence="13" key="4">
    <citation type="journal article" date="2018" name="Nat. Plants">
        <title>Whole-genome landscape of Medicago truncatula symbiotic genes.</title>
        <authorList>
            <person name="Pecrix Y."/>
            <person name="Staton S.E."/>
            <person name="Sallet E."/>
            <person name="Lelandais-Briere C."/>
            <person name="Moreau S."/>
            <person name="Carrere S."/>
            <person name="Blein T."/>
            <person name="Jardinaud M.F."/>
            <person name="Latrasse D."/>
            <person name="Zouine M."/>
            <person name="Zahm M."/>
            <person name="Kreplak J."/>
            <person name="Mayjonade B."/>
            <person name="Satge C."/>
            <person name="Perez M."/>
            <person name="Cauet S."/>
            <person name="Marande W."/>
            <person name="Chantry-Darmon C."/>
            <person name="Lopez-Roques C."/>
            <person name="Bouchez O."/>
            <person name="Berard A."/>
            <person name="Debelle F."/>
            <person name="Munos S."/>
            <person name="Bendahmane A."/>
            <person name="Berges H."/>
            <person name="Niebel A."/>
            <person name="Buitink J."/>
            <person name="Frugier F."/>
            <person name="Benhamed M."/>
            <person name="Crespi M."/>
            <person name="Gouzy J."/>
            <person name="Gamas P."/>
        </authorList>
    </citation>
    <scope>NUCLEOTIDE SEQUENCE [LARGE SCALE GENOMIC DNA]</scope>
    <source>
        <strain evidence="13">cv. Jemalong A17</strain>
    </source>
</reference>
<feature type="disulfide bond" evidence="5">
    <location>
        <begin position="53"/>
        <end position="98"/>
    </location>
</feature>
<dbReference type="InterPro" id="IPR035995">
    <property type="entry name" value="Bowman-Birk_prot_inh"/>
</dbReference>
<dbReference type="Proteomes" id="UP000265566">
    <property type="component" value="Chromosome 7"/>
</dbReference>
<sequence>MKVVLLLFILGFATTIDAHFDPSSLVTQVLPNGDASYYVKKSTTTATACCDKCYCTKSRPPQCHCADLNKTCNSACKLCACLPSPPVLCRCVDITNFCYPPCN</sequence>
<dbReference type="PANTHER" id="PTHR33479">
    <property type="entry name" value="BOWMAN-BIRK TYPE BRAN TRYPSIN INHIBITOR"/>
    <property type="match status" value="1"/>
</dbReference>
<reference evidence="10" key="5">
    <citation type="journal article" date="2018" name="Nat. Plants">
        <title>Whole-genome landscape of Medicago truncatula symbiotic genes.</title>
        <authorList>
            <person name="Pecrix Y."/>
            <person name="Gamas P."/>
            <person name="Carrere S."/>
        </authorList>
    </citation>
    <scope>NUCLEOTIDE SEQUENCE</scope>
    <source>
        <tissue evidence="10">Leaves</tissue>
    </source>
</reference>
<dbReference type="EnsemblPlants" id="AES80162">
    <property type="protein sequence ID" value="AES80162"/>
    <property type="gene ID" value="MTR_7g077310"/>
</dbReference>
<evidence type="ECO:0000313" key="11">
    <source>
        <dbReference type="EnsemblPlants" id="AES80162"/>
    </source>
</evidence>
<dbReference type="PaxDb" id="3880-AES80162"/>
<feature type="signal peptide" evidence="7">
    <location>
        <begin position="1"/>
        <end position="18"/>
    </location>
</feature>
<evidence type="ECO:0000313" key="10">
    <source>
        <dbReference type="EMBL" id="RHN46937.1"/>
    </source>
</evidence>
<organism evidence="9 12">
    <name type="scientific">Medicago truncatula</name>
    <name type="common">Barrel medic</name>
    <name type="synonym">Medicago tribuloides</name>
    <dbReference type="NCBI Taxonomy" id="3880"/>
    <lineage>
        <taxon>Eukaryota</taxon>
        <taxon>Viridiplantae</taxon>
        <taxon>Streptophyta</taxon>
        <taxon>Embryophyta</taxon>
        <taxon>Tracheophyta</taxon>
        <taxon>Spermatophyta</taxon>
        <taxon>Magnoliopsida</taxon>
        <taxon>eudicotyledons</taxon>
        <taxon>Gunneridae</taxon>
        <taxon>Pentapetalae</taxon>
        <taxon>rosids</taxon>
        <taxon>fabids</taxon>
        <taxon>Fabales</taxon>
        <taxon>Fabaceae</taxon>
        <taxon>Papilionoideae</taxon>
        <taxon>50 kb inversion clade</taxon>
        <taxon>NPAAA clade</taxon>
        <taxon>Hologalegina</taxon>
        <taxon>IRL clade</taxon>
        <taxon>Trifolieae</taxon>
        <taxon>Medicago</taxon>
    </lineage>
</organism>
<comment type="similarity">
    <text evidence="1 6">Belongs to the Bowman-Birk serine protease inhibitor family.</text>
</comment>
<dbReference type="OMA" id="CCKNCIC"/>
<reference evidence="11" key="3">
    <citation type="submission" date="2015-04" db="UniProtKB">
        <authorList>
            <consortium name="EnsemblPlants"/>
        </authorList>
    </citation>
    <scope>IDENTIFICATION</scope>
    <source>
        <strain evidence="11">cv. Jemalong A17</strain>
    </source>
</reference>
<dbReference type="GO" id="GO:0005576">
    <property type="term" value="C:extracellular region"/>
    <property type="evidence" value="ECO:0007669"/>
    <property type="project" value="InterPro"/>
</dbReference>
<dbReference type="Proteomes" id="UP000002051">
    <property type="component" value="Unassembled WGS sequence"/>
</dbReference>
<evidence type="ECO:0000256" key="3">
    <source>
        <dbReference type="ARBA" id="ARBA00022900"/>
    </source>
</evidence>
<reference evidence="9 12" key="1">
    <citation type="journal article" date="2011" name="Nature">
        <title>The Medicago genome provides insight into the evolution of rhizobial symbioses.</title>
        <authorList>
            <person name="Young N.D."/>
            <person name="Debelle F."/>
            <person name="Oldroyd G.E."/>
            <person name="Geurts R."/>
            <person name="Cannon S.B."/>
            <person name="Udvardi M.K."/>
            <person name="Benedito V.A."/>
            <person name="Mayer K.F."/>
            <person name="Gouzy J."/>
            <person name="Schoof H."/>
            <person name="Van de Peer Y."/>
            <person name="Proost S."/>
            <person name="Cook D.R."/>
            <person name="Meyers B.C."/>
            <person name="Spannagl M."/>
            <person name="Cheung F."/>
            <person name="De Mita S."/>
            <person name="Krishnakumar V."/>
            <person name="Gundlach H."/>
            <person name="Zhou S."/>
            <person name="Mudge J."/>
            <person name="Bharti A.K."/>
            <person name="Murray J.D."/>
            <person name="Naoumkina M.A."/>
            <person name="Rosen B."/>
            <person name="Silverstein K.A."/>
            <person name="Tang H."/>
            <person name="Rombauts S."/>
            <person name="Zhao P.X."/>
            <person name="Zhou P."/>
            <person name="Barbe V."/>
            <person name="Bardou P."/>
            <person name="Bechner M."/>
            <person name="Bellec A."/>
            <person name="Berger A."/>
            <person name="Berges H."/>
            <person name="Bidwell S."/>
            <person name="Bisseling T."/>
            <person name="Choisne N."/>
            <person name="Couloux A."/>
            <person name="Denny R."/>
            <person name="Deshpande S."/>
            <person name="Dai X."/>
            <person name="Doyle J.J."/>
            <person name="Dudez A.M."/>
            <person name="Farmer A.D."/>
            <person name="Fouteau S."/>
            <person name="Franken C."/>
            <person name="Gibelin C."/>
            <person name="Gish J."/>
            <person name="Goldstein S."/>
            <person name="Gonzalez A.J."/>
            <person name="Green P.J."/>
            <person name="Hallab A."/>
            <person name="Hartog M."/>
            <person name="Hua A."/>
            <person name="Humphray S.J."/>
            <person name="Jeong D.H."/>
            <person name="Jing Y."/>
            <person name="Jocker A."/>
            <person name="Kenton S.M."/>
            <person name="Kim D.J."/>
            <person name="Klee K."/>
            <person name="Lai H."/>
            <person name="Lang C."/>
            <person name="Lin S."/>
            <person name="Macmil S.L."/>
            <person name="Magdelenat G."/>
            <person name="Matthews L."/>
            <person name="McCorrison J."/>
            <person name="Monaghan E.L."/>
            <person name="Mun J.H."/>
            <person name="Najar F.Z."/>
            <person name="Nicholson C."/>
            <person name="Noirot C."/>
            <person name="O'Bleness M."/>
            <person name="Paule C.R."/>
            <person name="Poulain J."/>
            <person name="Prion F."/>
            <person name="Qin B."/>
            <person name="Qu C."/>
            <person name="Retzel E.F."/>
            <person name="Riddle C."/>
            <person name="Sallet E."/>
            <person name="Samain S."/>
            <person name="Samson N."/>
            <person name="Sanders I."/>
            <person name="Saurat O."/>
            <person name="Scarpelli C."/>
            <person name="Schiex T."/>
            <person name="Segurens B."/>
            <person name="Severin A.J."/>
            <person name="Sherrier D.J."/>
            <person name="Shi R."/>
            <person name="Sims S."/>
            <person name="Singer S.R."/>
            <person name="Sinharoy S."/>
            <person name="Sterck L."/>
            <person name="Viollet A."/>
            <person name="Wang B.B."/>
            <person name="Wang K."/>
            <person name="Wang M."/>
            <person name="Wang X."/>
            <person name="Warfsmann J."/>
            <person name="Weissenbach J."/>
            <person name="White D.D."/>
            <person name="White J.D."/>
            <person name="Wiley G.B."/>
            <person name="Wincker P."/>
            <person name="Xing Y."/>
            <person name="Yang L."/>
            <person name="Yao Z."/>
            <person name="Ying F."/>
            <person name="Zhai J."/>
            <person name="Zhou L."/>
            <person name="Zuber A."/>
            <person name="Denarie J."/>
            <person name="Dixon R.A."/>
            <person name="May G.D."/>
            <person name="Schwartz D.C."/>
            <person name="Rogers J."/>
            <person name="Quetier F."/>
            <person name="Town C.D."/>
            <person name="Roe B.A."/>
        </authorList>
    </citation>
    <scope>NUCLEOTIDE SEQUENCE [LARGE SCALE GENOMIC DNA]</scope>
    <source>
        <strain evidence="9">A17</strain>
        <strain evidence="11 12">cv. Jemalong A17</strain>
    </source>
</reference>
<feature type="disulfide bond" evidence="5">
    <location>
        <begin position="55"/>
        <end position="63"/>
    </location>
</feature>
<feature type="disulfide bond" evidence="5">
    <location>
        <begin position="76"/>
        <end position="91"/>
    </location>
</feature>
<keyword evidence="4 5" id="KW-1015">Disulfide bond</keyword>
<protein>
    <submittedName>
        <fullName evidence="9">Bowman birk trypsin inhibitor</fullName>
    </submittedName>
</protein>
<gene>
    <name evidence="9" type="ordered locus">MTR_7g077310</name>
    <name evidence="10" type="ORF">MtrunA17_Chr7g0247531</name>
</gene>
<dbReference type="Pfam" id="PF00228">
    <property type="entry name" value="Bowman-Birk_leg"/>
    <property type="match status" value="1"/>
</dbReference>
<feature type="disulfide bond" evidence="5">
    <location>
        <begin position="81"/>
        <end position="89"/>
    </location>
</feature>
<dbReference type="SMART" id="SM00269">
    <property type="entry name" value="BowB"/>
    <property type="match status" value="1"/>
</dbReference>
<dbReference type="AlphaFoldDB" id="G7L4L4"/>
<dbReference type="EMBL" id="PSQE01000007">
    <property type="protein sequence ID" value="RHN46937.1"/>
    <property type="molecule type" value="Genomic_DNA"/>
</dbReference>
<dbReference type="GO" id="GO:0004867">
    <property type="term" value="F:serine-type endopeptidase inhibitor activity"/>
    <property type="evidence" value="ECO:0007669"/>
    <property type="project" value="UniProtKB-KW"/>
</dbReference>
<keyword evidence="7" id="KW-0732">Signal</keyword>
<evidence type="ECO:0000256" key="6">
    <source>
        <dbReference type="RuleBase" id="RU003856"/>
    </source>
</evidence>
<keyword evidence="12" id="KW-1185">Reference proteome</keyword>
<evidence type="ECO:0000313" key="9">
    <source>
        <dbReference type="EMBL" id="AES80162.1"/>
    </source>
</evidence>